<dbReference type="GO" id="GO:0016811">
    <property type="term" value="F:hydrolase activity, acting on carbon-nitrogen (but not peptide) bonds, in linear amides"/>
    <property type="evidence" value="ECO:0007669"/>
    <property type="project" value="InterPro"/>
</dbReference>
<dbReference type="Proteomes" id="UP000013968">
    <property type="component" value="Chromosome"/>
</dbReference>
<gene>
    <name evidence="5" type="ORF">AORI_0052</name>
</gene>
<dbReference type="HOGENOM" id="CLU_311672_0_0_11"/>
<dbReference type="PATRIC" id="fig|1156913.3.peg.53"/>
<dbReference type="PANTHER" id="PTHR34218">
    <property type="entry name" value="PEPTIDASE S45 PENICILLIN AMIDASE"/>
    <property type="match status" value="1"/>
</dbReference>
<feature type="chain" id="PRO_5004370588" evidence="3">
    <location>
        <begin position="22"/>
        <end position="1105"/>
    </location>
</feature>
<name>R4SR17_9PSEU</name>
<feature type="domain" description="F5/8 type C" evidence="4">
    <location>
        <begin position="931"/>
        <end position="1022"/>
    </location>
</feature>
<dbReference type="Gene3D" id="3.60.20.10">
    <property type="entry name" value="Glutamine Phosphoribosylpyrophosphate, subunit 1, domain 1"/>
    <property type="match status" value="2"/>
</dbReference>
<dbReference type="Pfam" id="PF22633">
    <property type="entry name" value="F5_F8_type_C_2"/>
    <property type="match status" value="1"/>
</dbReference>
<feature type="region of interest" description="Disordered" evidence="2">
    <location>
        <begin position="322"/>
        <end position="349"/>
    </location>
</feature>
<evidence type="ECO:0000256" key="2">
    <source>
        <dbReference type="SAM" id="MobiDB-lite"/>
    </source>
</evidence>
<dbReference type="InterPro" id="IPR023343">
    <property type="entry name" value="Penicillin_amidase_dom1"/>
</dbReference>
<dbReference type="SUPFAM" id="SSF56235">
    <property type="entry name" value="N-terminal nucleophile aminohydrolases (Ntn hydrolases)"/>
    <property type="match status" value="1"/>
</dbReference>
<dbReference type="InterPro" id="IPR002692">
    <property type="entry name" value="S45"/>
</dbReference>
<evidence type="ECO:0000256" key="3">
    <source>
        <dbReference type="SAM" id="SignalP"/>
    </source>
</evidence>
<dbReference type="Gene3D" id="1.10.439.10">
    <property type="entry name" value="Penicillin Amidohydrolase, domain 1"/>
    <property type="match status" value="1"/>
</dbReference>
<reference evidence="5 6" key="1">
    <citation type="journal article" date="2013" name="BMC Genomics">
        <title>ContigScape: a Cytoscape plugin facilitating microbial genome gap closing.</title>
        <authorList>
            <person name="Tang B."/>
            <person name="Wang Q."/>
            <person name="Yang M."/>
            <person name="Xie F."/>
            <person name="Zhu Y."/>
            <person name="Zhuo Y."/>
            <person name="Wang S."/>
            <person name="Gao H."/>
            <person name="Ding X."/>
            <person name="Zhang L."/>
            <person name="Zhao G."/>
            <person name="Zheng H."/>
        </authorList>
    </citation>
    <scope>NUCLEOTIDE SEQUENCE [LARGE SCALE GENOMIC DNA]</scope>
    <source>
        <strain evidence="5 6">HCCB10007</strain>
    </source>
</reference>
<dbReference type="PANTHER" id="PTHR34218:SF4">
    <property type="entry name" value="ACYL-HOMOSERINE LACTONE ACYLASE QUIP"/>
    <property type="match status" value="1"/>
</dbReference>
<evidence type="ECO:0000313" key="6">
    <source>
        <dbReference type="Proteomes" id="UP000013968"/>
    </source>
</evidence>
<keyword evidence="3" id="KW-0732">Signal</keyword>
<dbReference type="Gene3D" id="2.60.120.260">
    <property type="entry name" value="Galactose-binding domain-like"/>
    <property type="match status" value="1"/>
</dbReference>
<proteinExistence type="inferred from homology"/>
<dbReference type="InterPro" id="IPR000421">
    <property type="entry name" value="FA58C"/>
</dbReference>
<dbReference type="KEGG" id="aoi:AORI_0052"/>
<evidence type="ECO:0000313" key="5">
    <source>
        <dbReference type="EMBL" id="AGM02641.1"/>
    </source>
</evidence>
<accession>R4SR17</accession>
<feature type="signal peptide" evidence="3">
    <location>
        <begin position="1"/>
        <end position="21"/>
    </location>
</feature>
<keyword evidence="6" id="KW-1185">Reference proteome</keyword>
<dbReference type="Pfam" id="PF01804">
    <property type="entry name" value="Penicil_amidase"/>
    <property type="match status" value="1"/>
</dbReference>
<dbReference type="EMBL" id="CP003410">
    <property type="protein sequence ID" value="AGM02641.1"/>
    <property type="molecule type" value="Genomic_DNA"/>
</dbReference>
<dbReference type="InterPro" id="IPR029055">
    <property type="entry name" value="Ntn_hydrolases_N"/>
</dbReference>
<dbReference type="MEROPS" id="S45.001"/>
<organism evidence="5 6">
    <name type="scientific">Amycolatopsis keratiniphila</name>
    <dbReference type="NCBI Taxonomy" id="129921"/>
    <lineage>
        <taxon>Bacteria</taxon>
        <taxon>Bacillati</taxon>
        <taxon>Actinomycetota</taxon>
        <taxon>Actinomycetes</taxon>
        <taxon>Pseudonocardiales</taxon>
        <taxon>Pseudonocardiaceae</taxon>
        <taxon>Amycolatopsis</taxon>
        <taxon>Amycolatopsis japonica group</taxon>
    </lineage>
</organism>
<feature type="region of interest" description="Disordered" evidence="2">
    <location>
        <begin position="1080"/>
        <end position="1105"/>
    </location>
</feature>
<dbReference type="AlphaFoldDB" id="R4SR17"/>
<feature type="compositionally biased region" description="Basic residues" evidence="2">
    <location>
        <begin position="1028"/>
        <end position="1042"/>
    </location>
</feature>
<evidence type="ECO:0000256" key="1">
    <source>
        <dbReference type="ARBA" id="ARBA00006586"/>
    </source>
</evidence>
<protein>
    <submittedName>
        <fullName evidence="5">Penicillin acylase</fullName>
    </submittedName>
</protein>
<dbReference type="PROSITE" id="PS50022">
    <property type="entry name" value="FA58C_3"/>
    <property type="match status" value="1"/>
</dbReference>
<evidence type="ECO:0000259" key="4">
    <source>
        <dbReference type="PROSITE" id="PS50022"/>
    </source>
</evidence>
<dbReference type="InterPro" id="IPR008979">
    <property type="entry name" value="Galactose-bd-like_sf"/>
</dbReference>
<comment type="similarity">
    <text evidence="1">Belongs to the peptidase S45 family.</text>
</comment>
<dbReference type="GO" id="GO:0017000">
    <property type="term" value="P:antibiotic biosynthetic process"/>
    <property type="evidence" value="ECO:0007669"/>
    <property type="project" value="InterPro"/>
</dbReference>
<feature type="region of interest" description="Disordered" evidence="2">
    <location>
        <begin position="1025"/>
        <end position="1046"/>
    </location>
</feature>
<sequence>MTTLAGLTLVAGTVPALQANAAEAPQNSVVAAALDDYCGGQCGDILPPGTKGNATLAEILAHKAFGTRPAHSADQLGKYASLADGYKTLTTDKINQFFNDASFGVPSGQVESTIKPRSDVTITRDKATGVPRIVGTTRPGTMYGAGYAAAQDRLWLMDIMRRVGRGQLTSFAGGAQGNRELEQSFFSSAPYTEQELQKQIDNAAASGPRGAQGKADAEAYVQGVNKYISDAHGGRYFPGEYVLTGHVDAITNAGTIEPFKLTDLVVLAAVVGAQFGAGGGGEVQNAIAKMAMQEKYGLEQGDKVWRSLRSEDDPETVKTLHNGQTFDYGKAPSNPQGAAMPDKGSVTGQQLVFDPTGSAGTATPAKVDVPAPEDQKAVRGIFDDGVLPGNLLSEKHGMSNALVVSGAKTASGHPVAVFGPQAGYFAPQLLMLQEIQGPGISARGASFAGISMYVLLGRGKDYSWSATSASQDIIDTYAVELCEQNGSAPTKNSNFYRFRGQCLPFEIVERKNAWKPTVADGTAEGSYTLRSFRTKYGPVTSRALVGGKPVAYASLRSTFQHEIDTIIGFQKFNDPDAIKSAQDFQAAAADVNQTYNWFYADSRDVAYFNSGSNPVRNPNVDPAMPVKADAGFDWQGWNPDGNLANYTPSSQHPQSINQDYYISWNNAQASGYAASGADKSSVHRGDLIDARVKKMVSSGTKVTRVNLTQAMEEAALADLRAEKVLPELFKVIDKAPVTGPAADAVAKLKTWLAAGGLRSETAPGSKVYANADAIRIMDAWWPLLVNAQFKPGMGDAAYGAMVGVLKINESPSGWQNEVPGKHVGQGHAGSSYQSGWWGYVHKDIRSVLGQNVAGPLAVKYCGGGDVTACRQVLLDSLTQAAAQPANTVYPGDGDCAAGDQWCADTIIHRALGGITQDKMSTQNRPTFQQVVEFPAKRGDNIANLATGRSVSASSHETGWYNSPPSNAIDVDLSTRWASDWSDNQSITVDLGSVQRVSRVVLRWESAYGKGVQGAGLVRRHELAGRGVHSGRKRRNGQRRVRGGGRALCPDGRCPARDEVRLLPLRVRGVRPLTRARFTVAGWTRTTGHPAPSPSPPDVRRGPASR</sequence>
<dbReference type="SUPFAM" id="SSF49785">
    <property type="entry name" value="Galactose-binding domain-like"/>
    <property type="match status" value="1"/>
</dbReference>